<feature type="transmembrane region" description="Helical" evidence="1">
    <location>
        <begin position="110"/>
        <end position="129"/>
    </location>
</feature>
<evidence type="ECO:0000313" key="2">
    <source>
        <dbReference type="EMBL" id="EFJ33881.1"/>
    </source>
</evidence>
<proteinExistence type="predicted"/>
<dbReference type="KEGG" id="smo:SELMODRAFT_406147"/>
<dbReference type="EMBL" id="GL377570">
    <property type="protein sequence ID" value="EFJ33881.1"/>
    <property type="molecule type" value="Genomic_DNA"/>
</dbReference>
<feature type="transmembrane region" description="Helical" evidence="1">
    <location>
        <begin position="60"/>
        <end position="80"/>
    </location>
</feature>
<keyword evidence="1" id="KW-0812">Transmembrane</keyword>
<accession>D8R1F1</accession>
<keyword evidence="1" id="KW-1133">Transmembrane helix</keyword>
<dbReference type="HOGENOM" id="CLU_1221460_0_0_1"/>
<gene>
    <name evidence="2" type="ORF">SELMODRAFT_406147</name>
</gene>
<organism evidence="3">
    <name type="scientific">Selaginella moellendorffii</name>
    <name type="common">Spikemoss</name>
    <dbReference type="NCBI Taxonomy" id="88036"/>
    <lineage>
        <taxon>Eukaryota</taxon>
        <taxon>Viridiplantae</taxon>
        <taxon>Streptophyta</taxon>
        <taxon>Embryophyta</taxon>
        <taxon>Tracheophyta</taxon>
        <taxon>Lycopodiopsida</taxon>
        <taxon>Selaginellales</taxon>
        <taxon>Selaginellaceae</taxon>
        <taxon>Selaginella</taxon>
    </lineage>
</organism>
<dbReference type="AlphaFoldDB" id="D8R1F1"/>
<keyword evidence="3" id="KW-1185">Reference proteome</keyword>
<protein>
    <submittedName>
        <fullName evidence="2">Uncharacterized protein</fullName>
    </submittedName>
</protein>
<evidence type="ECO:0000313" key="3">
    <source>
        <dbReference type="Proteomes" id="UP000001514"/>
    </source>
</evidence>
<reference evidence="2 3" key="1">
    <citation type="journal article" date="2011" name="Science">
        <title>The Selaginella genome identifies genetic changes associated with the evolution of vascular plants.</title>
        <authorList>
            <person name="Banks J.A."/>
            <person name="Nishiyama T."/>
            <person name="Hasebe M."/>
            <person name="Bowman J.L."/>
            <person name="Gribskov M."/>
            <person name="dePamphilis C."/>
            <person name="Albert V.A."/>
            <person name="Aono N."/>
            <person name="Aoyama T."/>
            <person name="Ambrose B.A."/>
            <person name="Ashton N.W."/>
            <person name="Axtell M.J."/>
            <person name="Barker E."/>
            <person name="Barker M.S."/>
            <person name="Bennetzen J.L."/>
            <person name="Bonawitz N.D."/>
            <person name="Chapple C."/>
            <person name="Cheng C."/>
            <person name="Correa L.G."/>
            <person name="Dacre M."/>
            <person name="DeBarry J."/>
            <person name="Dreyer I."/>
            <person name="Elias M."/>
            <person name="Engstrom E.M."/>
            <person name="Estelle M."/>
            <person name="Feng L."/>
            <person name="Finet C."/>
            <person name="Floyd S.K."/>
            <person name="Frommer W.B."/>
            <person name="Fujita T."/>
            <person name="Gramzow L."/>
            <person name="Gutensohn M."/>
            <person name="Harholt J."/>
            <person name="Hattori M."/>
            <person name="Heyl A."/>
            <person name="Hirai T."/>
            <person name="Hiwatashi Y."/>
            <person name="Ishikawa M."/>
            <person name="Iwata M."/>
            <person name="Karol K.G."/>
            <person name="Koehler B."/>
            <person name="Kolukisaoglu U."/>
            <person name="Kubo M."/>
            <person name="Kurata T."/>
            <person name="Lalonde S."/>
            <person name="Li K."/>
            <person name="Li Y."/>
            <person name="Litt A."/>
            <person name="Lyons E."/>
            <person name="Manning G."/>
            <person name="Maruyama T."/>
            <person name="Michael T.P."/>
            <person name="Mikami K."/>
            <person name="Miyazaki S."/>
            <person name="Morinaga S."/>
            <person name="Murata T."/>
            <person name="Mueller-Roeber B."/>
            <person name="Nelson D.R."/>
            <person name="Obara M."/>
            <person name="Oguri Y."/>
            <person name="Olmstead R.G."/>
            <person name="Onodera N."/>
            <person name="Petersen B.L."/>
            <person name="Pils B."/>
            <person name="Prigge M."/>
            <person name="Rensing S.A."/>
            <person name="Riano-Pachon D.M."/>
            <person name="Roberts A.W."/>
            <person name="Sato Y."/>
            <person name="Scheller H.V."/>
            <person name="Schulz B."/>
            <person name="Schulz C."/>
            <person name="Shakirov E.V."/>
            <person name="Shibagaki N."/>
            <person name="Shinohara N."/>
            <person name="Shippen D.E."/>
            <person name="Soerensen I."/>
            <person name="Sotooka R."/>
            <person name="Sugimoto N."/>
            <person name="Sugita M."/>
            <person name="Sumikawa N."/>
            <person name="Tanurdzic M."/>
            <person name="Theissen G."/>
            <person name="Ulvskov P."/>
            <person name="Wakazuki S."/>
            <person name="Weng J.K."/>
            <person name="Willats W.W."/>
            <person name="Wipf D."/>
            <person name="Wolf P.G."/>
            <person name="Yang L."/>
            <person name="Zimmer A.D."/>
            <person name="Zhu Q."/>
            <person name="Mitros T."/>
            <person name="Hellsten U."/>
            <person name="Loque D."/>
            <person name="Otillar R."/>
            <person name="Salamov A."/>
            <person name="Schmutz J."/>
            <person name="Shapiro H."/>
            <person name="Lindquist E."/>
            <person name="Lucas S."/>
            <person name="Rokhsar D."/>
            <person name="Grigoriev I.V."/>
        </authorList>
    </citation>
    <scope>NUCLEOTIDE SEQUENCE [LARGE SCALE GENOMIC DNA]</scope>
</reference>
<feature type="transmembrane region" description="Helical" evidence="1">
    <location>
        <begin position="136"/>
        <end position="155"/>
    </location>
</feature>
<evidence type="ECO:0000256" key="1">
    <source>
        <dbReference type="SAM" id="Phobius"/>
    </source>
</evidence>
<dbReference type="Proteomes" id="UP000001514">
    <property type="component" value="Unassembled WGS sequence"/>
</dbReference>
<feature type="transmembrane region" description="Helical" evidence="1">
    <location>
        <begin position="161"/>
        <end position="177"/>
    </location>
</feature>
<feature type="transmembrane region" description="Helical" evidence="1">
    <location>
        <begin position="197"/>
        <end position="218"/>
    </location>
</feature>
<dbReference type="Gramene" id="EFJ33881">
    <property type="protein sequence ID" value="EFJ33881"/>
    <property type="gene ID" value="SELMODRAFT_406147"/>
</dbReference>
<keyword evidence="1" id="KW-0472">Membrane</keyword>
<sequence>MALKDMSSVACIPHRSHGELCLRKPHRSKVFPMKGEIDWMEDNDHYYELLKAKLSQCRDYFVAGLLILTGFLCVNCLILKENSFYNCYYGYNEGSILKYGYCFITEMSSGMFSIICMINMMLYIVWIYFTSDIKPITLFVTGGLVGGMNVGTTIISLKGHWPGWILTWIIYTGLHTIPNICTAQSVHFLNKNKRLKLIFHLIMGLIIPFLMGATMTLVELLCVKSTF</sequence>
<name>D8R1F1_SELML</name>
<dbReference type="InParanoid" id="D8R1F1"/>